<feature type="compositionally biased region" description="Low complexity" evidence="1">
    <location>
        <begin position="54"/>
        <end position="71"/>
    </location>
</feature>
<evidence type="ECO:0000313" key="2">
    <source>
        <dbReference type="EMBL" id="KZC10693.1"/>
    </source>
</evidence>
<reference evidence="2 3" key="1">
    <citation type="submission" date="2015-07" db="EMBL/GenBank/DDBJ databases">
        <title>The genome of Dufourea novaeangliae.</title>
        <authorList>
            <person name="Pan H."/>
            <person name="Kapheim K."/>
        </authorList>
    </citation>
    <scope>NUCLEOTIDE SEQUENCE [LARGE SCALE GENOMIC DNA]</scope>
    <source>
        <strain evidence="2">0120121106</strain>
        <tissue evidence="2">Whole body</tissue>
    </source>
</reference>
<dbReference type="Proteomes" id="UP000076502">
    <property type="component" value="Unassembled WGS sequence"/>
</dbReference>
<keyword evidence="3" id="KW-1185">Reference proteome</keyword>
<name>A0A154PFQ3_DUFNO</name>
<feature type="compositionally biased region" description="Gly residues" evidence="1">
    <location>
        <begin position="14"/>
        <end position="30"/>
    </location>
</feature>
<gene>
    <name evidence="2" type="ORF">WN55_02393</name>
</gene>
<feature type="compositionally biased region" description="Low complexity" evidence="1">
    <location>
        <begin position="104"/>
        <end position="119"/>
    </location>
</feature>
<dbReference type="AlphaFoldDB" id="A0A154PFQ3"/>
<feature type="region of interest" description="Disordered" evidence="1">
    <location>
        <begin position="1"/>
        <end position="137"/>
    </location>
</feature>
<dbReference type="EMBL" id="KQ434894">
    <property type="protein sequence ID" value="KZC10693.1"/>
    <property type="molecule type" value="Genomic_DNA"/>
</dbReference>
<feature type="region of interest" description="Disordered" evidence="1">
    <location>
        <begin position="261"/>
        <end position="285"/>
    </location>
</feature>
<feature type="compositionally biased region" description="Basic and acidic residues" evidence="1">
    <location>
        <begin position="263"/>
        <end position="278"/>
    </location>
</feature>
<sequence length="383" mass="40882">MNMTMEMKDTNVYGAGGFGSPSTGAEGGGRPGPPASLSIDRESTVVDRQATVFSTTTGEEASGAGTSSASAPGVWSGVPDGAPGPSGTASVDAHVTLSDDNDSDSSSTVSVASVRSDAAGPGAATGRKRGRPPTTGEYAGLAEAKKRLLELTLQERQIRLEAAVEDPAVRPRPVPASCKPLPSEAELAEEMRRAPTADLGAVFWERVAVSTSCVCLVFDGMLAAWLTLGGVWRDIVCVVNVGWYVVFHAWMHGWTAATVGSWPRERSDPARGERRGGKSSDPFIIQKDPHPDFILVQSKIYKEEGMPFRRQGRMFSKIPGAGVTAVNDVVSTQEEFMADAEPATRDVCRYLQSVNERSVQQRRIGSIERKARILINGDMNNQK</sequence>
<proteinExistence type="predicted"/>
<evidence type="ECO:0000256" key="1">
    <source>
        <dbReference type="SAM" id="MobiDB-lite"/>
    </source>
</evidence>
<organism evidence="2 3">
    <name type="scientific">Dufourea novaeangliae</name>
    <name type="common">Sweat bee</name>
    <dbReference type="NCBI Taxonomy" id="178035"/>
    <lineage>
        <taxon>Eukaryota</taxon>
        <taxon>Metazoa</taxon>
        <taxon>Ecdysozoa</taxon>
        <taxon>Arthropoda</taxon>
        <taxon>Hexapoda</taxon>
        <taxon>Insecta</taxon>
        <taxon>Pterygota</taxon>
        <taxon>Neoptera</taxon>
        <taxon>Endopterygota</taxon>
        <taxon>Hymenoptera</taxon>
        <taxon>Apocrita</taxon>
        <taxon>Aculeata</taxon>
        <taxon>Apoidea</taxon>
        <taxon>Anthophila</taxon>
        <taxon>Halictidae</taxon>
        <taxon>Rophitinae</taxon>
        <taxon>Dufourea</taxon>
    </lineage>
</organism>
<accession>A0A154PFQ3</accession>
<protein>
    <submittedName>
        <fullName evidence="2">Uncharacterized protein</fullName>
    </submittedName>
</protein>
<evidence type="ECO:0000313" key="3">
    <source>
        <dbReference type="Proteomes" id="UP000076502"/>
    </source>
</evidence>